<evidence type="ECO:0000313" key="10">
    <source>
        <dbReference type="Proteomes" id="UP000032668"/>
    </source>
</evidence>
<dbReference type="NCBIfam" id="TIGR01178">
    <property type="entry name" value="ade"/>
    <property type="match status" value="1"/>
</dbReference>
<evidence type="ECO:0000256" key="5">
    <source>
        <dbReference type="ARBA" id="ARBA00047720"/>
    </source>
</evidence>
<gene>
    <name evidence="6" type="primary">ade</name>
    <name evidence="9" type="ORF">Aam_034_088</name>
</gene>
<evidence type="ECO:0000256" key="4">
    <source>
        <dbReference type="ARBA" id="ARBA00023211"/>
    </source>
</evidence>
<dbReference type="Gene3D" id="2.30.40.10">
    <property type="entry name" value="Urease, subunit C, domain 1"/>
    <property type="match status" value="1"/>
</dbReference>
<dbReference type="CDD" id="cd01295">
    <property type="entry name" value="AdeC"/>
    <property type="match status" value="1"/>
</dbReference>
<dbReference type="InterPro" id="IPR032466">
    <property type="entry name" value="Metal_Hydrolase"/>
</dbReference>
<dbReference type="Pfam" id="PF01979">
    <property type="entry name" value="Amidohydro_1"/>
    <property type="match status" value="1"/>
</dbReference>
<dbReference type="SUPFAM" id="SSF51556">
    <property type="entry name" value="Metallo-dependent hydrolases"/>
    <property type="match status" value="1"/>
</dbReference>
<organism evidence="9 10">
    <name type="scientific">Acidocella aminolytica 101 = DSM 11237</name>
    <dbReference type="NCBI Taxonomy" id="1120923"/>
    <lineage>
        <taxon>Bacteria</taxon>
        <taxon>Pseudomonadati</taxon>
        <taxon>Pseudomonadota</taxon>
        <taxon>Alphaproteobacteria</taxon>
        <taxon>Acetobacterales</taxon>
        <taxon>Acidocellaceae</taxon>
        <taxon>Acidocella</taxon>
    </lineage>
</organism>
<keyword evidence="4 6" id="KW-0464">Manganese</keyword>
<sequence>MEKNSKLPPGFLERCIDQAIGRTKADLVIKGAKFLNLVTGEIAQSDIAISGNRIIGTYENYDGVREIDGRGLIAVPGFIDTHVHCESTLVAPSEFDRIVLPRGTTTAICDPHEICNVLGTEGLSYFANSASVLAMDLRVQLSSCVPATGMETSGAELRAGDLLPYLSHPKVLGLAEFMNFPGVLHKDPVVMEKLYAFSGEHIDGHAPKLSGRDLNAYLSCGIRNCHETTSLPEAWEKLRKGMHLLIREGTVTRDVRTLSPVLTPETSLQCSFCTDDRNPLDIFAEGHLDYLVRKAIASGVPMLHAYRAVSYAAARGFGLRDRGLIAPGQRADIVLLEDLESCAVKRVIAGGRLVDEIDFAARNIPAFVGLNSMKLDPVSAEDFIVPASGPTTAVIGIERDQIVTRHLTMTLPYQNGRRQVDLENDVLKIAVLARHGKNRNIGRGFVKGFGFKNGALASSVGHDSHNVCVTGTDEAQMALAVNRLIELGGGFVAVSNGQVVGELPLRMAGLMSVKSAETVRDELQALRQATSQMGCPLAEPFLHLAFMPLPVIPHLKITDMGVVDVDKFELVA</sequence>
<feature type="domain" description="Adenine deaminase C-terminal" evidence="8">
    <location>
        <begin position="401"/>
        <end position="569"/>
    </location>
</feature>
<dbReference type="PANTHER" id="PTHR11113:SF2">
    <property type="entry name" value="ADENINE DEAMINASE"/>
    <property type="match status" value="1"/>
</dbReference>
<dbReference type="Proteomes" id="UP000032668">
    <property type="component" value="Unassembled WGS sequence"/>
</dbReference>
<evidence type="ECO:0000256" key="1">
    <source>
        <dbReference type="ARBA" id="ARBA00006773"/>
    </source>
</evidence>
<proteinExistence type="inferred from homology"/>
<protein>
    <recommendedName>
        <fullName evidence="2 6">Adenine deaminase</fullName>
        <shortName evidence="6">Adenase</shortName>
        <shortName evidence="6">Adenine aminase</shortName>
        <ecNumber evidence="2 6">3.5.4.2</ecNumber>
    </recommendedName>
</protein>
<dbReference type="InterPro" id="IPR006679">
    <property type="entry name" value="Adenine_deam"/>
</dbReference>
<dbReference type="OrthoDB" id="9775607at2"/>
<keyword evidence="3 6" id="KW-0378">Hydrolase</keyword>
<comment type="catalytic activity">
    <reaction evidence="5 6">
        <text>adenine + H2O + H(+) = hypoxanthine + NH4(+)</text>
        <dbReference type="Rhea" id="RHEA:23688"/>
        <dbReference type="ChEBI" id="CHEBI:15377"/>
        <dbReference type="ChEBI" id="CHEBI:15378"/>
        <dbReference type="ChEBI" id="CHEBI:16708"/>
        <dbReference type="ChEBI" id="CHEBI:17368"/>
        <dbReference type="ChEBI" id="CHEBI:28938"/>
        <dbReference type="EC" id="3.5.4.2"/>
    </reaction>
</comment>
<dbReference type="HAMAP" id="MF_01518">
    <property type="entry name" value="Adenine_deamin"/>
    <property type="match status" value="1"/>
</dbReference>
<comment type="cofactor">
    <cofactor evidence="6">
        <name>Mn(2+)</name>
        <dbReference type="ChEBI" id="CHEBI:29035"/>
    </cofactor>
</comment>
<dbReference type="Pfam" id="PF13382">
    <property type="entry name" value="Adenine_deam_C"/>
    <property type="match status" value="1"/>
</dbReference>
<dbReference type="AlphaFoldDB" id="A0A0D6PGH4"/>
<dbReference type="SUPFAM" id="SSF51338">
    <property type="entry name" value="Composite domain of metallo-dependent hydrolases"/>
    <property type="match status" value="1"/>
</dbReference>
<dbReference type="STRING" id="1120923.SAMN02746095_00837"/>
<dbReference type="GO" id="GO:0006146">
    <property type="term" value="P:adenine catabolic process"/>
    <property type="evidence" value="ECO:0007669"/>
    <property type="project" value="InterPro"/>
</dbReference>
<dbReference type="EMBL" id="BANC01000034">
    <property type="protein sequence ID" value="GAN79944.1"/>
    <property type="molecule type" value="Genomic_DNA"/>
</dbReference>
<evidence type="ECO:0000256" key="6">
    <source>
        <dbReference type="HAMAP-Rule" id="MF_01518"/>
    </source>
</evidence>
<dbReference type="PANTHER" id="PTHR11113">
    <property type="entry name" value="N-ACETYLGLUCOSAMINE-6-PHOSPHATE DEACETYLASE"/>
    <property type="match status" value="1"/>
</dbReference>
<evidence type="ECO:0000256" key="3">
    <source>
        <dbReference type="ARBA" id="ARBA00022801"/>
    </source>
</evidence>
<feature type="domain" description="Amidohydrolase-related" evidence="7">
    <location>
        <begin position="73"/>
        <end position="354"/>
    </location>
</feature>
<name>A0A0D6PGH4_9PROT</name>
<dbReference type="Gene3D" id="3.20.20.140">
    <property type="entry name" value="Metal-dependent hydrolases"/>
    <property type="match status" value="1"/>
</dbReference>
<comment type="similarity">
    <text evidence="1 6">Belongs to the metallo-dependent hydrolases superfamily. Adenine deaminase family.</text>
</comment>
<dbReference type="InterPro" id="IPR026912">
    <property type="entry name" value="Adenine_deam_C"/>
</dbReference>
<dbReference type="EC" id="3.5.4.2" evidence="2 6"/>
<evidence type="ECO:0000313" key="9">
    <source>
        <dbReference type="EMBL" id="GAN79944.1"/>
    </source>
</evidence>
<reference evidence="9 10" key="1">
    <citation type="submission" date="2012-11" db="EMBL/GenBank/DDBJ databases">
        <title>Whole genome sequence of Acidocella aminolytica 101 = DSM 11237.</title>
        <authorList>
            <person name="Azuma Y."/>
            <person name="Higashiura N."/>
            <person name="Hirakawa H."/>
            <person name="Matsushita K."/>
        </authorList>
    </citation>
    <scope>NUCLEOTIDE SEQUENCE [LARGE SCALE GENOMIC DNA]</scope>
    <source>
        <strain evidence="10">101 / DSM 11237</strain>
    </source>
</reference>
<accession>A0A0D6PGH4</accession>
<evidence type="ECO:0000256" key="2">
    <source>
        <dbReference type="ARBA" id="ARBA00012782"/>
    </source>
</evidence>
<dbReference type="GO" id="GO:0000034">
    <property type="term" value="F:adenine deaminase activity"/>
    <property type="evidence" value="ECO:0007669"/>
    <property type="project" value="UniProtKB-UniRule"/>
</dbReference>
<evidence type="ECO:0000259" key="8">
    <source>
        <dbReference type="Pfam" id="PF13382"/>
    </source>
</evidence>
<comment type="caution">
    <text evidence="9">The sequence shown here is derived from an EMBL/GenBank/DDBJ whole genome shotgun (WGS) entry which is preliminary data.</text>
</comment>
<dbReference type="InterPro" id="IPR006680">
    <property type="entry name" value="Amidohydro-rel"/>
</dbReference>
<evidence type="ECO:0000259" key="7">
    <source>
        <dbReference type="Pfam" id="PF01979"/>
    </source>
</evidence>
<dbReference type="InterPro" id="IPR011059">
    <property type="entry name" value="Metal-dep_hydrolase_composite"/>
</dbReference>
<dbReference type="RefSeq" id="WP_048878361.1">
    <property type="nucleotide sequence ID" value="NZ_BANC01000034.1"/>
</dbReference>
<keyword evidence="10" id="KW-1185">Reference proteome</keyword>